<keyword evidence="2" id="KW-0808">Transferase</keyword>
<dbReference type="Pfam" id="PF00535">
    <property type="entry name" value="Glycos_transf_2"/>
    <property type="match status" value="1"/>
</dbReference>
<proteinExistence type="predicted"/>
<accession>A0ABV9L1A3</accession>
<feature type="domain" description="Glycosyltransferase 2-like" evidence="1">
    <location>
        <begin position="4"/>
        <end position="116"/>
    </location>
</feature>
<dbReference type="PANTHER" id="PTHR22916">
    <property type="entry name" value="GLYCOSYLTRANSFERASE"/>
    <property type="match status" value="1"/>
</dbReference>
<comment type="caution">
    <text evidence="2">The sequence shown here is derived from an EMBL/GenBank/DDBJ whole genome shotgun (WGS) entry which is preliminary data.</text>
</comment>
<dbReference type="CDD" id="cd06433">
    <property type="entry name" value="GT_2_WfgS_like"/>
    <property type="match status" value="1"/>
</dbReference>
<dbReference type="GO" id="GO:0016757">
    <property type="term" value="F:glycosyltransferase activity"/>
    <property type="evidence" value="ECO:0007669"/>
    <property type="project" value="UniProtKB-KW"/>
</dbReference>
<keyword evidence="2" id="KW-0328">Glycosyltransferase</keyword>
<dbReference type="Gene3D" id="3.90.550.10">
    <property type="entry name" value="Spore Coat Polysaccharide Biosynthesis Protein SpsA, Chain A"/>
    <property type="match status" value="1"/>
</dbReference>
<dbReference type="SUPFAM" id="SSF53448">
    <property type="entry name" value="Nucleotide-diphospho-sugar transferases"/>
    <property type="match status" value="1"/>
</dbReference>
<dbReference type="InterPro" id="IPR001173">
    <property type="entry name" value="Glyco_trans_2-like"/>
</dbReference>
<name>A0ABV9L1A3_9BACT</name>
<sequence length="261" mass="30615">MRVSVITINYNNGTGLEKTIRSVIKQSYIDYEYIVIDGGSTDSSKQILEIYSDKITCWVSEPDKGIYEAMNKGIIRAKGEFCHFLNSGDIYADDEVLRKIFENKEYSVPLLRGVQICAADTGIFRWRNHGNRDVTLFDLYVDTMQHQATFIRRSLFDKYGLYDIKYKIVSDWKFFMQTMLGDEKSVFLDMDIVIFDMTGISNDPKYYGLMCEERNKVIDELIPKTIRATFDHVIELEKEKRKYRRYIRLGKFINKLKGKKP</sequence>
<dbReference type="Proteomes" id="UP001596023">
    <property type="component" value="Unassembled WGS sequence"/>
</dbReference>
<dbReference type="EC" id="2.4.-.-" evidence="2"/>
<gene>
    <name evidence="2" type="ORF">ACFO6W_20280</name>
</gene>
<keyword evidence="3" id="KW-1185">Reference proteome</keyword>
<dbReference type="EMBL" id="JBHSGN010000121">
    <property type="protein sequence ID" value="MFC4676027.1"/>
    <property type="molecule type" value="Genomic_DNA"/>
</dbReference>
<evidence type="ECO:0000259" key="1">
    <source>
        <dbReference type="Pfam" id="PF00535"/>
    </source>
</evidence>
<dbReference type="PANTHER" id="PTHR22916:SF67">
    <property type="entry name" value="COLANIC ACID BIOSYNTHESIS GLYCOSYL TRANSFERASE WCAE-RELATED"/>
    <property type="match status" value="1"/>
</dbReference>
<evidence type="ECO:0000313" key="2">
    <source>
        <dbReference type="EMBL" id="MFC4676027.1"/>
    </source>
</evidence>
<evidence type="ECO:0000313" key="3">
    <source>
        <dbReference type="Proteomes" id="UP001596023"/>
    </source>
</evidence>
<reference evidence="3" key="1">
    <citation type="journal article" date="2019" name="Int. J. Syst. Evol. Microbiol.">
        <title>The Global Catalogue of Microorganisms (GCM) 10K type strain sequencing project: providing services to taxonomists for standard genome sequencing and annotation.</title>
        <authorList>
            <consortium name="The Broad Institute Genomics Platform"/>
            <consortium name="The Broad Institute Genome Sequencing Center for Infectious Disease"/>
            <person name="Wu L."/>
            <person name="Ma J."/>
        </authorList>
    </citation>
    <scope>NUCLEOTIDE SEQUENCE [LARGE SCALE GENOMIC DNA]</scope>
    <source>
        <strain evidence="3">CCUG 66188</strain>
    </source>
</reference>
<dbReference type="RefSeq" id="WP_379999830.1">
    <property type="nucleotide sequence ID" value="NZ_JBHSGN010000121.1"/>
</dbReference>
<dbReference type="InterPro" id="IPR029044">
    <property type="entry name" value="Nucleotide-diphossugar_trans"/>
</dbReference>
<protein>
    <submittedName>
        <fullName evidence="2">Glycosyltransferase family 2 protein</fullName>
        <ecNumber evidence="2">2.4.-.-</ecNumber>
    </submittedName>
</protein>
<organism evidence="2 3">
    <name type="scientific">Dysgonomonas termitidis</name>
    <dbReference type="NCBI Taxonomy" id="1516126"/>
    <lineage>
        <taxon>Bacteria</taxon>
        <taxon>Pseudomonadati</taxon>
        <taxon>Bacteroidota</taxon>
        <taxon>Bacteroidia</taxon>
        <taxon>Bacteroidales</taxon>
        <taxon>Dysgonomonadaceae</taxon>
        <taxon>Dysgonomonas</taxon>
    </lineage>
</organism>